<evidence type="ECO:0000256" key="1">
    <source>
        <dbReference type="SAM" id="MobiDB-lite"/>
    </source>
</evidence>
<gene>
    <name evidence="2" type="ORF">EJ05DRAFT_109112</name>
</gene>
<keyword evidence="3" id="KW-1185">Reference proteome</keyword>
<dbReference type="EMBL" id="ML996577">
    <property type="protein sequence ID" value="KAF2755635.1"/>
    <property type="molecule type" value="Genomic_DNA"/>
</dbReference>
<sequence>MRRGSHALPRRLLMRRLPSAHASSFIEHCHDCLQNSSTSTSTMTRTSRSRKMKETPSRSPDPGPGPGPGASVVSPTAARR</sequence>
<evidence type="ECO:0000313" key="2">
    <source>
        <dbReference type="EMBL" id="KAF2755635.1"/>
    </source>
</evidence>
<reference evidence="2" key="1">
    <citation type="journal article" date="2020" name="Stud. Mycol.">
        <title>101 Dothideomycetes genomes: a test case for predicting lifestyles and emergence of pathogens.</title>
        <authorList>
            <person name="Haridas S."/>
            <person name="Albert R."/>
            <person name="Binder M."/>
            <person name="Bloem J."/>
            <person name="Labutti K."/>
            <person name="Salamov A."/>
            <person name="Andreopoulos B."/>
            <person name="Baker S."/>
            <person name="Barry K."/>
            <person name="Bills G."/>
            <person name="Bluhm B."/>
            <person name="Cannon C."/>
            <person name="Castanera R."/>
            <person name="Culley D."/>
            <person name="Daum C."/>
            <person name="Ezra D."/>
            <person name="Gonzalez J."/>
            <person name="Henrissat B."/>
            <person name="Kuo A."/>
            <person name="Liang C."/>
            <person name="Lipzen A."/>
            <person name="Lutzoni F."/>
            <person name="Magnuson J."/>
            <person name="Mondo S."/>
            <person name="Nolan M."/>
            <person name="Ohm R."/>
            <person name="Pangilinan J."/>
            <person name="Park H.-J."/>
            <person name="Ramirez L."/>
            <person name="Alfaro M."/>
            <person name="Sun H."/>
            <person name="Tritt A."/>
            <person name="Yoshinaga Y."/>
            <person name="Zwiers L.-H."/>
            <person name="Turgeon B."/>
            <person name="Goodwin S."/>
            <person name="Spatafora J."/>
            <person name="Crous P."/>
            <person name="Grigoriev I."/>
        </authorList>
    </citation>
    <scope>NUCLEOTIDE SEQUENCE</scope>
    <source>
        <strain evidence="2">CBS 121739</strain>
    </source>
</reference>
<evidence type="ECO:0000313" key="3">
    <source>
        <dbReference type="Proteomes" id="UP000799437"/>
    </source>
</evidence>
<accession>A0A6A6VZH8</accession>
<dbReference type="AlphaFoldDB" id="A0A6A6VZH8"/>
<feature type="region of interest" description="Disordered" evidence="1">
    <location>
        <begin position="31"/>
        <end position="80"/>
    </location>
</feature>
<proteinExistence type="predicted"/>
<feature type="compositionally biased region" description="Low complexity" evidence="1">
    <location>
        <begin position="69"/>
        <end position="80"/>
    </location>
</feature>
<feature type="compositionally biased region" description="Low complexity" evidence="1">
    <location>
        <begin position="36"/>
        <end position="46"/>
    </location>
</feature>
<dbReference type="GeneID" id="54480044"/>
<dbReference type="RefSeq" id="XP_033598086.1">
    <property type="nucleotide sequence ID" value="XM_033738990.1"/>
</dbReference>
<dbReference type="Proteomes" id="UP000799437">
    <property type="component" value="Unassembled WGS sequence"/>
</dbReference>
<organism evidence="2 3">
    <name type="scientific">Pseudovirgaria hyperparasitica</name>
    <dbReference type="NCBI Taxonomy" id="470096"/>
    <lineage>
        <taxon>Eukaryota</taxon>
        <taxon>Fungi</taxon>
        <taxon>Dikarya</taxon>
        <taxon>Ascomycota</taxon>
        <taxon>Pezizomycotina</taxon>
        <taxon>Dothideomycetes</taxon>
        <taxon>Dothideomycetes incertae sedis</taxon>
        <taxon>Acrospermales</taxon>
        <taxon>Acrospermaceae</taxon>
        <taxon>Pseudovirgaria</taxon>
    </lineage>
</organism>
<name>A0A6A6VZH8_9PEZI</name>
<protein>
    <submittedName>
        <fullName evidence="2">Uncharacterized protein</fullName>
    </submittedName>
</protein>